<feature type="transmembrane region" description="Helical" evidence="5">
    <location>
        <begin position="49"/>
        <end position="75"/>
    </location>
</feature>
<feature type="domain" description="G-protein coupled receptors family 1 profile" evidence="6">
    <location>
        <begin position="26"/>
        <end position="244"/>
    </location>
</feature>
<accession>A0AA39HHC0</accession>
<feature type="transmembrane region" description="Helical" evidence="5">
    <location>
        <begin position="95"/>
        <end position="113"/>
    </location>
</feature>
<proteinExistence type="predicted"/>
<protein>
    <recommendedName>
        <fullName evidence="6">G-protein coupled receptors family 1 profile domain-containing protein</fullName>
    </recommendedName>
</protein>
<dbReference type="Pfam" id="PF10292">
    <property type="entry name" value="7TM_GPCR_Srab"/>
    <property type="match status" value="1"/>
</dbReference>
<evidence type="ECO:0000256" key="1">
    <source>
        <dbReference type="ARBA" id="ARBA00004141"/>
    </source>
</evidence>
<organism evidence="7 8">
    <name type="scientific">Steinernema hermaphroditum</name>
    <dbReference type="NCBI Taxonomy" id="289476"/>
    <lineage>
        <taxon>Eukaryota</taxon>
        <taxon>Metazoa</taxon>
        <taxon>Ecdysozoa</taxon>
        <taxon>Nematoda</taxon>
        <taxon>Chromadorea</taxon>
        <taxon>Rhabditida</taxon>
        <taxon>Tylenchina</taxon>
        <taxon>Panagrolaimomorpha</taxon>
        <taxon>Strongyloidoidea</taxon>
        <taxon>Steinernematidae</taxon>
        <taxon>Steinernema</taxon>
    </lineage>
</organism>
<feature type="transmembrane region" description="Helical" evidence="5">
    <location>
        <begin position="134"/>
        <end position="152"/>
    </location>
</feature>
<evidence type="ECO:0000313" key="7">
    <source>
        <dbReference type="EMBL" id="KAK0405450.1"/>
    </source>
</evidence>
<dbReference type="AlphaFoldDB" id="A0AA39HHC0"/>
<sequence length="358" mass="40447">MTESTSPWAIVNDSFKVFESFLWAFEIVCVLYVINCFRKASLLHYNLKIILINFSLAMIVYAFSRLGMHIDAIFLSYGIGPVNITCRSSLLVPKILSAVAIVVAVCCFMMLTVERTVATFIPKKYEQLRKTRKELLLSLLLWVASIGVSLGLNLSPEGPIIECDKAVPNASVFLLGLNAEFVLVMVAVGNVSTAANVALLYMLHKHNKKRRNQLNPGQLNIRYQYTENILTTRFLTMAIGLTFVTVVIGLLLVSFYYYAQRTNLVKSGDLLFVEQCFHALAAAYGVSFNVVCLIMHRPNKDQLMRDIRKISCFQTKTYVEELLSPKIKSVDGHSLIFKNESAMYFKYLSDQWNATRAK</sequence>
<feature type="transmembrane region" description="Helical" evidence="5">
    <location>
        <begin position="181"/>
        <end position="203"/>
    </location>
</feature>
<dbReference type="PROSITE" id="PS50262">
    <property type="entry name" value="G_PROTEIN_RECEP_F1_2"/>
    <property type="match status" value="1"/>
</dbReference>
<keyword evidence="3 5" id="KW-1133">Transmembrane helix</keyword>
<evidence type="ECO:0000256" key="5">
    <source>
        <dbReference type="SAM" id="Phobius"/>
    </source>
</evidence>
<gene>
    <name evidence="7" type="ORF">QR680_018004</name>
</gene>
<comment type="caution">
    <text evidence="7">The sequence shown here is derived from an EMBL/GenBank/DDBJ whole genome shotgun (WGS) entry which is preliminary data.</text>
</comment>
<keyword evidence="8" id="KW-1185">Reference proteome</keyword>
<evidence type="ECO:0000313" key="8">
    <source>
        <dbReference type="Proteomes" id="UP001175271"/>
    </source>
</evidence>
<feature type="transmembrane region" description="Helical" evidence="5">
    <location>
        <begin position="277"/>
        <end position="295"/>
    </location>
</feature>
<evidence type="ECO:0000259" key="6">
    <source>
        <dbReference type="PROSITE" id="PS50262"/>
    </source>
</evidence>
<keyword evidence="2 5" id="KW-0812">Transmembrane</keyword>
<dbReference type="InterPro" id="IPR052860">
    <property type="entry name" value="NRL-GPCR1"/>
</dbReference>
<dbReference type="Gene3D" id="1.20.1070.10">
    <property type="entry name" value="Rhodopsin 7-helix transmembrane proteins"/>
    <property type="match status" value="1"/>
</dbReference>
<feature type="transmembrane region" description="Helical" evidence="5">
    <location>
        <begin position="20"/>
        <end position="37"/>
    </location>
</feature>
<dbReference type="SUPFAM" id="SSF81321">
    <property type="entry name" value="Family A G protein-coupled receptor-like"/>
    <property type="match status" value="1"/>
</dbReference>
<dbReference type="InterPro" id="IPR019408">
    <property type="entry name" value="7TM_GPCR_serpentine_rcpt_Srab"/>
</dbReference>
<dbReference type="Proteomes" id="UP001175271">
    <property type="component" value="Unassembled WGS sequence"/>
</dbReference>
<reference evidence="7" key="1">
    <citation type="submission" date="2023-06" db="EMBL/GenBank/DDBJ databases">
        <title>Genomic analysis of the entomopathogenic nematode Steinernema hermaphroditum.</title>
        <authorList>
            <person name="Schwarz E.M."/>
            <person name="Heppert J.K."/>
            <person name="Baniya A."/>
            <person name="Schwartz H.T."/>
            <person name="Tan C.-H."/>
            <person name="Antoshechkin I."/>
            <person name="Sternberg P.W."/>
            <person name="Goodrich-Blair H."/>
            <person name="Dillman A.R."/>
        </authorList>
    </citation>
    <scope>NUCLEOTIDE SEQUENCE</scope>
    <source>
        <strain evidence="7">PS9179</strain>
        <tissue evidence="7">Whole animal</tissue>
    </source>
</reference>
<evidence type="ECO:0000256" key="4">
    <source>
        <dbReference type="ARBA" id="ARBA00023136"/>
    </source>
</evidence>
<evidence type="ECO:0000256" key="3">
    <source>
        <dbReference type="ARBA" id="ARBA00022989"/>
    </source>
</evidence>
<evidence type="ECO:0000256" key="2">
    <source>
        <dbReference type="ARBA" id="ARBA00022692"/>
    </source>
</evidence>
<dbReference type="PANTHER" id="PTHR47521:SF18">
    <property type="entry name" value="G PROTEIN-COUPLED RECEPTOR-RELATED"/>
    <property type="match status" value="1"/>
</dbReference>
<keyword evidence="4 5" id="KW-0472">Membrane</keyword>
<dbReference type="InterPro" id="IPR017452">
    <property type="entry name" value="GPCR_Rhodpsn_7TM"/>
</dbReference>
<feature type="transmembrane region" description="Helical" evidence="5">
    <location>
        <begin position="234"/>
        <end position="257"/>
    </location>
</feature>
<comment type="subcellular location">
    <subcellularLocation>
        <location evidence="1">Membrane</location>
        <topology evidence="1">Multi-pass membrane protein</topology>
    </subcellularLocation>
</comment>
<dbReference type="GO" id="GO:0016020">
    <property type="term" value="C:membrane"/>
    <property type="evidence" value="ECO:0007669"/>
    <property type="project" value="UniProtKB-SubCell"/>
</dbReference>
<name>A0AA39HHC0_9BILA</name>
<dbReference type="EMBL" id="JAUCMV010000004">
    <property type="protein sequence ID" value="KAK0405450.1"/>
    <property type="molecule type" value="Genomic_DNA"/>
</dbReference>
<dbReference type="PANTHER" id="PTHR47521">
    <property type="entry name" value="SERPENTINE RECEPTOR, CLASS E (EPSILON)-RELATED"/>
    <property type="match status" value="1"/>
</dbReference>